<dbReference type="AlphaFoldDB" id="A0A2T0UCW8"/>
<comment type="caution">
    <text evidence="1">The sequence shown here is derived from an EMBL/GenBank/DDBJ whole genome shotgun (WGS) entry which is preliminary data.</text>
</comment>
<dbReference type="InterPro" id="IPR036412">
    <property type="entry name" value="HAD-like_sf"/>
</dbReference>
<dbReference type="GO" id="GO:0000287">
    <property type="term" value="F:magnesium ion binding"/>
    <property type="evidence" value="ECO:0007669"/>
    <property type="project" value="TreeGrafter"/>
</dbReference>
<organism evidence="1 2">
    <name type="scientific">Knoellia remsis</name>
    <dbReference type="NCBI Taxonomy" id="407159"/>
    <lineage>
        <taxon>Bacteria</taxon>
        <taxon>Bacillati</taxon>
        <taxon>Actinomycetota</taxon>
        <taxon>Actinomycetes</taxon>
        <taxon>Micrococcales</taxon>
        <taxon>Intrasporangiaceae</taxon>
        <taxon>Knoellia</taxon>
    </lineage>
</organism>
<name>A0A2T0UCW8_9MICO</name>
<dbReference type="PANTHER" id="PTHR10000">
    <property type="entry name" value="PHOSPHOSERINE PHOSPHATASE"/>
    <property type="match status" value="1"/>
</dbReference>
<evidence type="ECO:0000313" key="2">
    <source>
        <dbReference type="Proteomes" id="UP000237822"/>
    </source>
</evidence>
<dbReference type="GO" id="GO:0016791">
    <property type="term" value="F:phosphatase activity"/>
    <property type="evidence" value="ECO:0007669"/>
    <property type="project" value="UniProtKB-ARBA"/>
</dbReference>
<dbReference type="InterPro" id="IPR023214">
    <property type="entry name" value="HAD_sf"/>
</dbReference>
<dbReference type="Gene3D" id="3.40.50.1000">
    <property type="entry name" value="HAD superfamily/HAD-like"/>
    <property type="match status" value="1"/>
</dbReference>
<dbReference type="EMBL" id="PVTI01000022">
    <property type="protein sequence ID" value="PRY55657.1"/>
    <property type="molecule type" value="Genomic_DNA"/>
</dbReference>
<reference evidence="1 2" key="1">
    <citation type="submission" date="2018-03" db="EMBL/GenBank/DDBJ databases">
        <title>Genomic Encyclopedia of Archaeal and Bacterial Type Strains, Phase II (KMG-II): from individual species to whole genera.</title>
        <authorList>
            <person name="Goeker M."/>
        </authorList>
    </citation>
    <scope>NUCLEOTIDE SEQUENCE [LARGE SCALE GENOMIC DNA]</scope>
    <source>
        <strain evidence="1 2">ATCC BAA-1496</strain>
    </source>
</reference>
<dbReference type="Gene3D" id="3.30.1240.10">
    <property type="match status" value="1"/>
</dbReference>
<dbReference type="SUPFAM" id="SSF56784">
    <property type="entry name" value="HAD-like"/>
    <property type="match status" value="1"/>
</dbReference>
<evidence type="ECO:0000313" key="1">
    <source>
        <dbReference type="EMBL" id="PRY55657.1"/>
    </source>
</evidence>
<dbReference type="PROSITE" id="PS01229">
    <property type="entry name" value="COF_2"/>
    <property type="match status" value="1"/>
</dbReference>
<gene>
    <name evidence="1" type="ORF">BCF74_12241</name>
</gene>
<dbReference type="RefSeq" id="WP_106298338.1">
    <property type="nucleotide sequence ID" value="NZ_PVTI01000022.1"/>
</dbReference>
<accession>A0A2T0UCW8</accession>
<dbReference type="Proteomes" id="UP000237822">
    <property type="component" value="Unassembled WGS sequence"/>
</dbReference>
<keyword evidence="1" id="KW-0378">Hydrolase</keyword>
<keyword evidence="2" id="KW-1185">Reference proteome</keyword>
<proteinExistence type="predicted"/>
<dbReference type="OrthoDB" id="3180855at2"/>
<protein>
    <submittedName>
        <fullName evidence="1">HAD superfamily hydrolase (TIGR01484 family)</fullName>
    </submittedName>
</protein>
<sequence>MTAHLVALDVDGTTINHAGEMSPAVHEAVRAVVDAGHHVTIATGRSIVAALPILAKLGIDTGFAVCSNGAVTIRLDPRLDGGYEVTEAVTFDPAPALNLLRAEWPDAVVAVEELGVGFKVSGYFPDGELGGDQRIVPWEELVAHPVTRVTFRDPTGTAEDFMDLAERIGLHGVNYAVGFTAWLDINPEGVSKGSALELIRRQLGVEPAHTVAVGDQRNDVEMLQWAARGVAMGNAPDEVKEVADEVTLDVDEDGLVPVLRSLLPAANEPVATA</sequence>
<dbReference type="Pfam" id="PF08282">
    <property type="entry name" value="Hydrolase_3"/>
    <property type="match status" value="2"/>
</dbReference>
<dbReference type="PANTHER" id="PTHR10000:SF8">
    <property type="entry name" value="HAD SUPERFAMILY HYDROLASE-LIKE, TYPE 3"/>
    <property type="match status" value="1"/>
</dbReference>
<dbReference type="GO" id="GO:0005829">
    <property type="term" value="C:cytosol"/>
    <property type="evidence" value="ECO:0007669"/>
    <property type="project" value="TreeGrafter"/>
</dbReference>